<dbReference type="NCBIfam" id="NF033516">
    <property type="entry name" value="transpos_IS3"/>
    <property type="match status" value="1"/>
</dbReference>
<dbReference type="GO" id="GO:0015074">
    <property type="term" value="P:DNA integration"/>
    <property type="evidence" value="ECO:0007669"/>
    <property type="project" value="InterPro"/>
</dbReference>
<dbReference type="PANTHER" id="PTHR47515:SF1">
    <property type="entry name" value="BLR2054 PROTEIN"/>
    <property type="match status" value="1"/>
</dbReference>
<dbReference type="AlphaFoldDB" id="A0A1H8H0H3"/>
<dbReference type="InterPro" id="IPR001584">
    <property type="entry name" value="Integrase_cat-core"/>
</dbReference>
<dbReference type="EMBL" id="FODE01000008">
    <property type="protein sequence ID" value="SEN49891.1"/>
    <property type="molecule type" value="Genomic_DNA"/>
</dbReference>
<name>A0A1H8H0H3_9RHOB</name>
<evidence type="ECO:0000313" key="2">
    <source>
        <dbReference type="EMBL" id="SEN49891.1"/>
    </source>
</evidence>
<evidence type="ECO:0000313" key="3">
    <source>
        <dbReference type="Proteomes" id="UP000199054"/>
    </source>
</evidence>
<reference evidence="2 3" key="1">
    <citation type="submission" date="2016-10" db="EMBL/GenBank/DDBJ databases">
        <authorList>
            <person name="de Groot N.N."/>
        </authorList>
    </citation>
    <scope>NUCLEOTIDE SEQUENCE [LARGE SCALE GENOMIC DNA]</scope>
    <source>
        <strain evidence="2 3">DSM 8512</strain>
    </source>
</reference>
<dbReference type="Pfam" id="PF00665">
    <property type="entry name" value="rve"/>
    <property type="match status" value="1"/>
</dbReference>
<evidence type="ECO:0000259" key="1">
    <source>
        <dbReference type="PROSITE" id="PS50994"/>
    </source>
</evidence>
<organism evidence="2 3">
    <name type="scientific">Paracoccus alcaliphilus</name>
    <dbReference type="NCBI Taxonomy" id="34002"/>
    <lineage>
        <taxon>Bacteria</taxon>
        <taxon>Pseudomonadati</taxon>
        <taxon>Pseudomonadota</taxon>
        <taxon>Alphaproteobacteria</taxon>
        <taxon>Rhodobacterales</taxon>
        <taxon>Paracoccaceae</taxon>
        <taxon>Paracoccus</taxon>
    </lineage>
</organism>
<dbReference type="Gene3D" id="3.30.420.10">
    <property type="entry name" value="Ribonuclease H-like superfamily/Ribonuclease H"/>
    <property type="match status" value="1"/>
</dbReference>
<sequence length="287" mass="32445">MRCRCDRTISDEGGGQDNGGARSNLHERLHGSAKLRRSYHKAQDAAVLPRIQRLMAKRPTYGYRRVTAVLSRELRAEGFAAVNHKRVYRIMKNNNLLLERSGFAHLERSHDCKVVMMRSNLRWCSDGLEFTCWNGEIIRAAFPIDACDRRIIAWRAVVNAGISGSDVRDMMLEAVEKRFNAFRAPGVVELLSDNGSPYTAKDTRIFARQLGLKPCFTPVKSPQSNGMSKAFVKTLKRDYVSVTPLPDAETVLSLIGDRIEDYNEHHPHSGLKWRSPREFITAATETA</sequence>
<dbReference type="Proteomes" id="UP000199054">
    <property type="component" value="Unassembled WGS sequence"/>
</dbReference>
<dbReference type="STRING" id="34002.SAMN04489859_100863"/>
<dbReference type="SUPFAM" id="SSF53098">
    <property type="entry name" value="Ribonuclease H-like"/>
    <property type="match status" value="1"/>
</dbReference>
<dbReference type="InterPro" id="IPR036397">
    <property type="entry name" value="RNaseH_sf"/>
</dbReference>
<dbReference type="GO" id="GO:0003676">
    <property type="term" value="F:nucleic acid binding"/>
    <property type="evidence" value="ECO:0007669"/>
    <property type="project" value="InterPro"/>
</dbReference>
<dbReference type="Pfam" id="PF13276">
    <property type="entry name" value="HTH_21"/>
    <property type="match status" value="1"/>
</dbReference>
<feature type="domain" description="Integrase catalytic" evidence="1">
    <location>
        <begin position="115"/>
        <end position="284"/>
    </location>
</feature>
<dbReference type="InterPro" id="IPR025948">
    <property type="entry name" value="HTH-like_dom"/>
</dbReference>
<dbReference type="PROSITE" id="PS50994">
    <property type="entry name" value="INTEGRASE"/>
    <property type="match status" value="1"/>
</dbReference>
<accession>A0A1H8H0H3</accession>
<dbReference type="PANTHER" id="PTHR47515">
    <property type="entry name" value="LOW CALCIUM RESPONSE LOCUS PROTEIN T"/>
    <property type="match status" value="1"/>
</dbReference>
<gene>
    <name evidence="2" type="ORF">SAMN04489859_100863</name>
</gene>
<dbReference type="InterPro" id="IPR012337">
    <property type="entry name" value="RNaseH-like_sf"/>
</dbReference>
<protein>
    <submittedName>
        <fullName evidence="2">Transposase InsO and inactivated derivatives</fullName>
    </submittedName>
</protein>
<proteinExistence type="predicted"/>
<keyword evidence="3" id="KW-1185">Reference proteome</keyword>
<dbReference type="InterPro" id="IPR048020">
    <property type="entry name" value="Transpos_IS3"/>
</dbReference>